<reference evidence="1 2" key="1">
    <citation type="submission" date="2023-07" db="EMBL/GenBank/DDBJ databases">
        <title>Genomic Encyclopedia of Type Strains, Phase IV (KMG-IV): sequencing the most valuable type-strain genomes for metagenomic binning, comparative biology and taxonomic classification.</title>
        <authorList>
            <person name="Goeker M."/>
        </authorList>
    </citation>
    <scope>NUCLEOTIDE SEQUENCE [LARGE SCALE GENOMIC DNA]</scope>
    <source>
        <strain evidence="1 2">DSM 46876</strain>
    </source>
</reference>
<proteinExistence type="predicted"/>
<protein>
    <submittedName>
        <fullName evidence="1">Uncharacterized protein</fullName>
    </submittedName>
</protein>
<gene>
    <name evidence="1" type="ORF">J2Z48_000155</name>
</gene>
<keyword evidence="2" id="KW-1185">Reference proteome</keyword>
<evidence type="ECO:0000313" key="1">
    <source>
        <dbReference type="EMBL" id="MDQ0415997.1"/>
    </source>
</evidence>
<sequence length="188" mass="22272">MIITCDSSVNMGYIYLQQPRNCLEFIQTREDDLISSIGTRGYQIPLLRDEFVLDKLLKLKQSSKIYTHAHRDGEFHYEYQNDLDSEGYLTGIEISLHKECFLALLQQNSFRCYSFSWNHKQMRLFTFEDENVVFNSLNILYPLHWDHDSFLIVDIDPVSKIGRIRGLLTSNEDRYPTPYLLQPLFFIK</sequence>
<name>A0AAJ1TG97_9BACL</name>
<accession>A0AAJ1TG97</accession>
<comment type="caution">
    <text evidence="1">The sequence shown here is derived from an EMBL/GenBank/DDBJ whole genome shotgun (WGS) entry which is preliminary data.</text>
</comment>
<organism evidence="1 2">
    <name type="scientific">Croceifilum oryzae</name>
    <dbReference type="NCBI Taxonomy" id="1553429"/>
    <lineage>
        <taxon>Bacteria</taxon>
        <taxon>Bacillati</taxon>
        <taxon>Bacillota</taxon>
        <taxon>Bacilli</taxon>
        <taxon>Bacillales</taxon>
        <taxon>Thermoactinomycetaceae</taxon>
        <taxon>Croceifilum</taxon>
    </lineage>
</organism>
<evidence type="ECO:0000313" key="2">
    <source>
        <dbReference type="Proteomes" id="UP001238450"/>
    </source>
</evidence>
<dbReference type="RefSeq" id="WP_307250041.1">
    <property type="nucleotide sequence ID" value="NZ_JAUSUV010000001.1"/>
</dbReference>
<dbReference type="EMBL" id="JAUSUV010000001">
    <property type="protein sequence ID" value="MDQ0415997.1"/>
    <property type="molecule type" value="Genomic_DNA"/>
</dbReference>
<dbReference type="Proteomes" id="UP001238450">
    <property type="component" value="Unassembled WGS sequence"/>
</dbReference>
<dbReference type="AlphaFoldDB" id="A0AAJ1TG97"/>